<evidence type="ECO:0000256" key="2">
    <source>
        <dbReference type="ARBA" id="ARBA00012438"/>
    </source>
</evidence>
<sequence>MVTIIDSQSGLSDNEMLNRGMYHKIANEIAILKSIAFRILHFSETEDPLLSSIIKNIENVSEQIGRFKAEQKSQIAQIPHDDYEEILAIISKTAHDISDFVNNELATIKSKTQRAILKIQPDTPQYSRFNKLLTQLEFTQAALNDLKTINQGIIIKRHRFLVKKLFEKWEANQKIEHATIYLDIRNGDQEFEGDEEKIKSAIQELLENSLKHNSDKTDLEIYITSKDVVNPSAICNSNISGKQKFLSIEFSDNGKGVPDDKKDWIFQPFKTTSSEDRGSGLGLFIIRKTFGMMDAYIRESGKNGVKFEIFIPYEKDNHIIYHYE</sequence>
<dbReference type="OrthoDB" id="415285at2"/>
<keyword evidence="4" id="KW-0418">Kinase</keyword>
<dbReference type="GO" id="GO:0000155">
    <property type="term" value="F:phosphorelay sensor kinase activity"/>
    <property type="evidence" value="ECO:0007669"/>
    <property type="project" value="TreeGrafter"/>
</dbReference>
<evidence type="ECO:0000256" key="4">
    <source>
        <dbReference type="ARBA" id="ARBA00022777"/>
    </source>
</evidence>
<dbReference type="Proteomes" id="UP000271624">
    <property type="component" value="Unassembled WGS sequence"/>
</dbReference>
<evidence type="ECO:0000256" key="3">
    <source>
        <dbReference type="ARBA" id="ARBA00022553"/>
    </source>
</evidence>
<evidence type="ECO:0000259" key="6">
    <source>
        <dbReference type="PROSITE" id="PS50109"/>
    </source>
</evidence>
<evidence type="ECO:0000313" key="7">
    <source>
        <dbReference type="EMBL" id="RUT09578.1"/>
    </source>
</evidence>
<evidence type="ECO:0000256" key="1">
    <source>
        <dbReference type="ARBA" id="ARBA00000085"/>
    </source>
</evidence>
<accession>A0A433VTW5</accession>
<dbReference type="AlphaFoldDB" id="A0A433VTW5"/>
<protein>
    <recommendedName>
        <fullName evidence="2">histidine kinase</fullName>
        <ecNumber evidence="2">2.7.13.3</ecNumber>
    </recommendedName>
</protein>
<evidence type="ECO:0000313" key="8">
    <source>
        <dbReference type="Proteomes" id="UP000271624"/>
    </source>
</evidence>
<dbReference type="EC" id="2.7.13.3" evidence="2"/>
<dbReference type="RefSeq" id="WP_127077787.1">
    <property type="nucleotide sequence ID" value="NZ_RSCL01000001.1"/>
</dbReference>
<keyword evidence="5" id="KW-0902">Two-component regulatory system</keyword>
<dbReference type="PANTHER" id="PTHR43547">
    <property type="entry name" value="TWO-COMPONENT HISTIDINE KINASE"/>
    <property type="match status" value="1"/>
</dbReference>
<dbReference type="InterPro" id="IPR003594">
    <property type="entry name" value="HATPase_dom"/>
</dbReference>
<dbReference type="PROSITE" id="PS50109">
    <property type="entry name" value="HIS_KIN"/>
    <property type="match status" value="1"/>
</dbReference>
<comment type="caution">
    <text evidence="7">The sequence shown here is derived from an EMBL/GenBank/DDBJ whole genome shotgun (WGS) entry which is preliminary data.</text>
</comment>
<keyword evidence="3" id="KW-0597">Phosphoprotein</keyword>
<dbReference type="PRINTS" id="PR00344">
    <property type="entry name" value="BCTRLSENSOR"/>
</dbReference>
<gene>
    <name evidence="7" type="ORF">DSM106972_000720</name>
</gene>
<dbReference type="EMBL" id="RSCL01000001">
    <property type="protein sequence ID" value="RUT09578.1"/>
    <property type="molecule type" value="Genomic_DNA"/>
</dbReference>
<organism evidence="7 8">
    <name type="scientific">Dulcicalothrix desertica PCC 7102</name>
    <dbReference type="NCBI Taxonomy" id="232991"/>
    <lineage>
        <taxon>Bacteria</taxon>
        <taxon>Bacillati</taxon>
        <taxon>Cyanobacteriota</taxon>
        <taxon>Cyanophyceae</taxon>
        <taxon>Nostocales</taxon>
        <taxon>Calotrichaceae</taxon>
        <taxon>Dulcicalothrix</taxon>
    </lineage>
</organism>
<keyword evidence="8" id="KW-1185">Reference proteome</keyword>
<proteinExistence type="predicted"/>
<dbReference type="InterPro" id="IPR036890">
    <property type="entry name" value="HATPase_C_sf"/>
</dbReference>
<dbReference type="InterPro" id="IPR005467">
    <property type="entry name" value="His_kinase_dom"/>
</dbReference>
<evidence type="ECO:0000256" key="5">
    <source>
        <dbReference type="ARBA" id="ARBA00023012"/>
    </source>
</evidence>
<dbReference type="SUPFAM" id="SSF55874">
    <property type="entry name" value="ATPase domain of HSP90 chaperone/DNA topoisomerase II/histidine kinase"/>
    <property type="match status" value="1"/>
</dbReference>
<feature type="domain" description="Histidine kinase" evidence="6">
    <location>
        <begin position="92"/>
        <end position="315"/>
    </location>
</feature>
<dbReference type="Pfam" id="PF02518">
    <property type="entry name" value="HATPase_c"/>
    <property type="match status" value="1"/>
</dbReference>
<keyword evidence="4" id="KW-0808">Transferase</keyword>
<reference evidence="7" key="1">
    <citation type="submission" date="2018-12" db="EMBL/GenBank/DDBJ databases">
        <authorList>
            <person name="Will S."/>
            <person name="Neumann-Schaal M."/>
            <person name="Henke P."/>
        </authorList>
    </citation>
    <scope>NUCLEOTIDE SEQUENCE</scope>
    <source>
        <strain evidence="7">PCC 7102</strain>
    </source>
</reference>
<comment type="catalytic activity">
    <reaction evidence="1">
        <text>ATP + protein L-histidine = ADP + protein N-phospho-L-histidine.</text>
        <dbReference type="EC" id="2.7.13.3"/>
    </reaction>
</comment>
<dbReference type="SMART" id="SM00387">
    <property type="entry name" value="HATPase_c"/>
    <property type="match status" value="1"/>
</dbReference>
<reference evidence="7" key="2">
    <citation type="journal article" date="2019" name="Genome Biol. Evol.">
        <title>Day and night: Metabolic profiles and evolutionary relationships of six axenic non-marine cyanobacteria.</title>
        <authorList>
            <person name="Will S.E."/>
            <person name="Henke P."/>
            <person name="Boedeker C."/>
            <person name="Huang S."/>
            <person name="Brinkmann H."/>
            <person name="Rohde M."/>
            <person name="Jarek M."/>
            <person name="Friedl T."/>
            <person name="Seufert S."/>
            <person name="Schumacher M."/>
            <person name="Overmann J."/>
            <person name="Neumann-Schaal M."/>
            <person name="Petersen J."/>
        </authorList>
    </citation>
    <scope>NUCLEOTIDE SEQUENCE [LARGE SCALE GENOMIC DNA]</scope>
    <source>
        <strain evidence="7">PCC 7102</strain>
    </source>
</reference>
<name>A0A433VTW5_9CYAN</name>
<dbReference type="PANTHER" id="PTHR43547:SF2">
    <property type="entry name" value="HYBRID SIGNAL TRANSDUCTION HISTIDINE KINASE C"/>
    <property type="match status" value="1"/>
</dbReference>
<dbReference type="Gene3D" id="3.30.565.10">
    <property type="entry name" value="Histidine kinase-like ATPase, C-terminal domain"/>
    <property type="match status" value="1"/>
</dbReference>
<dbReference type="InterPro" id="IPR004358">
    <property type="entry name" value="Sig_transdc_His_kin-like_C"/>
</dbReference>